<dbReference type="Proteomes" id="UP000285757">
    <property type="component" value="Unassembled WGS sequence"/>
</dbReference>
<proteinExistence type="predicted"/>
<evidence type="ECO:0000313" key="1">
    <source>
        <dbReference type="EMBL" id="RON63103.1"/>
    </source>
</evidence>
<reference evidence="1 2" key="1">
    <citation type="submission" date="2016-10" db="EMBL/GenBank/DDBJ databases">
        <title>Comparative genome analysis of multiple Pseudomonas spp. focuses on biocontrol and plant growth promoting traits.</title>
        <authorList>
            <person name="Tao X.-Y."/>
            <person name="Taylor C.G."/>
        </authorList>
    </citation>
    <scope>NUCLEOTIDE SEQUENCE [LARGE SCALE GENOMIC DNA]</scope>
    <source>
        <strain evidence="1 2">24D3</strain>
    </source>
</reference>
<accession>A0A423L421</accession>
<dbReference type="EMBL" id="MOBU01000018">
    <property type="protein sequence ID" value="RON63103.1"/>
    <property type="molecule type" value="Genomic_DNA"/>
</dbReference>
<sequence length="113" mass="12202">MDTGVYSASSISNEEISKLISQKKTFTIKDIPASTFGNTVETIEKLIEAQDLSCRVYVAGRIAAFGAATAWTMLGGLAAGLAIAAHTIATYNPDYEIAKYFVTNKLIVTYKKK</sequence>
<protein>
    <submittedName>
        <fullName evidence="1">Uncharacterized protein</fullName>
    </submittedName>
</protein>
<name>A0A423L421_PSEFL</name>
<dbReference type="RefSeq" id="WP_123535138.1">
    <property type="nucleotide sequence ID" value="NZ_MOBU01000018.1"/>
</dbReference>
<comment type="caution">
    <text evidence="1">The sequence shown here is derived from an EMBL/GenBank/DDBJ whole genome shotgun (WGS) entry which is preliminary data.</text>
</comment>
<gene>
    <name evidence="1" type="ORF">BK671_22265</name>
</gene>
<evidence type="ECO:0000313" key="2">
    <source>
        <dbReference type="Proteomes" id="UP000285757"/>
    </source>
</evidence>
<dbReference type="AlphaFoldDB" id="A0A423L421"/>
<organism evidence="1 2">
    <name type="scientific">Pseudomonas fluorescens</name>
    <dbReference type="NCBI Taxonomy" id="294"/>
    <lineage>
        <taxon>Bacteria</taxon>
        <taxon>Pseudomonadati</taxon>
        <taxon>Pseudomonadota</taxon>
        <taxon>Gammaproteobacteria</taxon>
        <taxon>Pseudomonadales</taxon>
        <taxon>Pseudomonadaceae</taxon>
        <taxon>Pseudomonas</taxon>
    </lineage>
</organism>